<dbReference type="EMBL" id="QLMA01000001">
    <property type="protein sequence ID" value="RAJ87878.1"/>
    <property type="molecule type" value="Genomic_DNA"/>
</dbReference>
<dbReference type="Proteomes" id="UP000249819">
    <property type="component" value="Unassembled WGS sequence"/>
</dbReference>
<comment type="caution">
    <text evidence="1">The sequence shown here is derived from an EMBL/GenBank/DDBJ whole genome shotgun (WGS) entry which is preliminary data.</text>
</comment>
<gene>
    <name evidence="1" type="ORF">CLV59_101640</name>
</gene>
<sequence length="29" mass="3499">MLYCTVFDRDVQLLLLEKVSKKVKRNFVI</sequence>
<dbReference type="AlphaFoldDB" id="A0A327WCK6"/>
<evidence type="ECO:0000313" key="1">
    <source>
        <dbReference type="EMBL" id="RAJ87878.1"/>
    </source>
</evidence>
<name>A0A327WCK6_9BACT</name>
<reference evidence="1 2" key="1">
    <citation type="submission" date="2018-06" db="EMBL/GenBank/DDBJ databases">
        <title>Genomic Encyclopedia of Archaeal and Bacterial Type Strains, Phase II (KMG-II): from individual species to whole genera.</title>
        <authorList>
            <person name="Goeker M."/>
        </authorList>
    </citation>
    <scope>NUCLEOTIDE SEQUENCE [LARGE SCALE GENOMIC DNA]</scope>
    <source>
        <strain evidence="1 2">DSM 29821</strain>
    </source>
</reference>
<keyword evidence="2" id="KW-1185">Reference proteome</keyword>
<proteinExistence type="predicted"/>
<protein>
    <submittedName>
        <fullName evidence="1">Uncharacterized protein</fullName>
    </submittedName>
</protein>
<organism evidence="1 2">
    <name type="scientific">Chitinophaga dinghuensis</name>
    <dbReference type="NCBI Taxonomy" id="1539050"/>
    <lineage>
        <taxon>Bacteria</taxon>
        <taxon>Pseudomonadati</taxon>
        <taxon>Bacteroidota</taxon>
        <taxon>Chitinophagia</taxon>
        <taxon>Chitinophagales</taxon>
        <taxon>Chitinophagaceae</taxon>
        <taxon>Chitinophaga</taxon>
    </lineage>
</organism>
<accession>A0A327WCK6</accession>
<evidence type="ECO:0000313" key="2">
    <source>
        <dbReference type="Proteomes" id="UP000249819"/>
    </source>
</evidence>